<evidence type="ECO:0000259" key="1">
    <source>
        <dbReference type="Pfam" id="PF16640"/>
    </source>
</evidence>
<name>A0A939MKE1_9MICO</name>
<dbReference type="EMBL" id="JAGDYM010000007">
    <property type="protein sequence ID" value="MBO1901560.1"/>
    <property type="molecule type" value="Genomic_DNA"/>
</dbReference>
<organism evidence="2 3">
    <name type="scientific">Leucobacter weissii</name>
    <dbReference type="NCBI Taxonomy" id="1983706"/>
    <lineage>
        <taxon>Bacteria</taxon>
        <taxon>Bacillati</taxon>
        <taxon>Actinomycetota</taxon>
        <taxon>Actinomycetes</taxon>
        <taxon>Micrococcales</taxon>
        <taxon>Microbacteriaceae</taxon>
        <taxon>Leucobacter</taxon>
    </lineage>
</organism>
<evidence type="ECO:0000313" key="3">
    <source>
        <dbReference type="Proteomes" id="UP000664382"/>
    </source>
</evidence>
<dbReference type="InterPro" id="IPR013783">
    <property type="entry name" value="Ig-like_fold"/>
</dbReference>
<feature type="non-terminal residue" evidence="2">
    <location>
        <position position="1"/>
    </location>
</feature>
<feature type="domain" description="Bacterial Ig-like" evidence="1">
    <location>
        <begin position="752"/>
        <end position="834"/>
    </location>
</feature>
<proteinExistence type="predicted"/>
<protein>
    <submittedName>
        <fullName evidence="2">Ig-like domain repeat protein</fullName>
    </submittedName>
</protein>
<comment type="caution">
    <text evidence="2">The sequence shown here is derived from an EMBL/GenBank/DDBJ whole genome shotgun (WGS) entry which is preliminary data.</text>
</comment>
<dbReference type="GO" id="GO:0005975">
    <property type="term" value="P:carbohydrate metabolic process"/>
    <property type="evidence" value="ECO:0007669"/>
    <property type="project" value="UniProtKB-ARBA"/>
</dbReference>
<dbReference type="SUPFAM" id="SSF51004">
    <property type="entry name" value="C-terminal (heme d1) domain of cytochrome cd1-nitrite reductase"/>
    <property type="match status" value="2"/>
</dbReference>
<dbReference type="InterPro" id="IPR015943">
    <property type="entry name" value="WD40/YVTN_repeat-like_dom_sf"/>
</dbReference>
<dbReference type="SUPFAM" id="SSF75011">
    <property type="entry name" value="3-carboxy-cis,cis-mucoante lactonizing enzyme"/>
    <property type="match status" value="1"/>
</dbReference>
<dbReference type="Gene3D" id="2.130.10.10">
    <property type="entry name" value="YVTN repeat-like/Quinoprotein amine dehydrogenase"/>
    <property type="match status" value="1"/>
</dbReference>
<accession>A0A939MKE1</accession>
<dbReference type="Gene3D" id="2.60.40.10">
    <property type="entry name" value="Immunoglobulins"/>
    <property type="match status" value="2"/>
</dbReference>
<dbReference type="InterPro" id="IPR011048">
    <property type="entry name" value="Haem_d1_sf"/>
</dbReference>
<evidence type="ECO:0000313" key="2">
    <source>
        <dbReference type="EMBL" id="MBO1901560.1"/>
    </source>
</evidence>
<keyword evidence="3" id="KW-1185">Reference proteome</keyword>
<dbReference type="AlphaFoldDB" id="A0A939MKE1"/>
<dbReference type="RefSeq" id="WP_208097283.1">
    <property type="nucleotide sequence ID" value="NZ_JAGDYM010000007.1"/>
</dbReference>
<feature type="domain" description="Bacterial Ig-like" evidence="1">
    <location>
        <begin position="846"/>
        <end position="933"/>
    </location>
</feature>
<reference evidence="2" key="1">
    <citation type="submission" date="2021-03" db="EMBL/GenBank/DDBJ databases">
        <title>Leucobacter chromiisoli sp. nov., isolated from chromium-containing soil of chemical plant.</title>
        <authorList>
            <person name="Xu Z."/>
        </authorList>
    </citation>
    <scope>NUCLEOTIDE SEQUENCE</scope>
    <source>
        <strain evidence="2">S27</strain>
    </source>
</reference>
<dbReference type="Pfam" id="PF16640">
    <property type="entry name" value="Big_3_5"/>
    <property type="match status" value="2"/>
</dbReference>
<sequence>NARPTFNAGTKKVYVSAYDDSTITVVNADPADAANYGKAEKVIDVTTGSSSGNTGTNAVEVDAERGLLYSANLDAGVTVYDINDDYAQLEFAAEDGSTYTDIPTSGRSVNFGLNEQTGEVWVSTWGSAGKVDVIDLNLDVPTNTVSTQQDQNATVTYPKQWVVGEPLRVKGEGWAGTTGQAGSRVAIKLDRNGTVRKDIVSEPEEAPDETVWQIFDANADGSFDIEIAPFPTTANSNLVGANPPAAWVAGTTHQISLLSGSLGLGTPHESVARGGFWPVELVEGPVEKVWTAEVTAKDSAVKNGYQLAAAGGKVYVADAQWTTADAVGTGKVVIFNAESGEHVADQDFTQLRRNDGIVQGQVTTAPTGKVAIFDAAGKAHKEDQSFLGLSRNDGTGLEGDGFEWDASSPGSQTSMRSTFSPYGIAVDPDVNGETTIVTTTARQRDPDGAGYGGGVVIYNESQGAPTDADRVFKYADGSPVLAGPRRIAIDTTRDRAYVTNLGNSRNAGPRDGYVTVLDLTKRGAEAVIAQVTVPDQAGSVGIAVDEANNLVYVGGYAGKTETTPDQPEKLYVIDGSKIKDTAPADFALNDDAISALDAVVGDNARPTFNAGTKKVYVSAYDDSTITVVNADPADAANYGKAEKVIDVTTGSSSGNTGTNAVEVDAERGLLYSANLDAGVTVYDINDDYAQLEFAAEDGSTYTDIPTSGRSVNFGLNEQTGEVWVSTWGSAGKVDVISVEALASATKTTVSFSPKRFAYNGAATATVRVSADAGVPVGNVSLRINGKTYSAKLANGQARIRLNAAVNPGKRAVTVSYAGATGFEKSSARTTVTVTKAKPKVSVKLAKSKVKRTQRATARVTVSLPGSLKAKPSGKVVIYDGKKRIATKTLKASANGKVSVKLPKLKRGTHKIKATILSNSKQSKATSSSTTLRVVR</sequence>
<dbReference type="Proteomes" id="UP000664382">
    <property type="component" value="Unassembled WGS sequence"/>
</dbReference>
<gene>
    <name evidence="2" type="ORF">J4H92_06300</name>
</gene>
<dbReference type="InterPro" id="IPR032109">
    <property type="entry name" value="Big_3_5"/>
</dbReference>